<dbReference type="AlphaFoldDB" id="A0A5J5EJA9"/>
<name>A0A5J5EJA9_9PEZI</name>
<dbReference type="InParanoid" id="A0A5J5EJA9"/>
<accession>A0A5J5EJA9</accession>
<dbReference type="EMBL" id="VXIS01000275">
    <property type="protein sequence ID" value="KAA8895294.1"/>
    <property type="molecule type" value="Genomic_DNA"/>
</dbReference>
<gene>
    <name evidence="1" type="ORF">FN846DRAFT_970290</name>
</gene>
<reference evidence="1 2" key="1">
    <citation type="submission" date="2019-09" db="EMBL/GenBank/DDBJ databases">
        <title>Draft genome of the ectomycorrhizal ascomycete Sphaerosporella brunnea.</title>
        <authorList>
            <consortium name="DOE Joint Genome Institute"/>
            <person name="Benucci G.M."/>
            <person name="Marozzi G."/>
            <person name="Antonielli L."/>
            <person name="Sanchez S."/>
            <person name="Marco P."/>
            <person name="Wang X."/>
            <person name="Falini L.B."/>
            <person name="Barry K."/>
            <person name="Haridas S."/>
            <person name="Lipzen A."/>
            <person name="Labutti K."/>
            <person name="Grigoriev I.V."/>
            <person name="Murat C."/>
            <person name="Martin F."/>
            <person name="Albertini E."/>
            <person name="Donnini D."/>
            <person name="Bonito G."/>
        </authorList>
    </citation>
    <scope>NUCLEOTIDE SEQUENCE [LARGE SCALE GENOMIC DNA]</scope>
    <source>
        <strain evidence="1 2">Sb_GMNB300</strain>
    </source>
</reference>
<sequence>MTSILYYQKKRTFSQLGSVAMSGPELATPACQWKKTAFGRRVVSDEGADYTLSLHNQNPLALLAEVPQPLTVEKKETEERTKLLENLLEVVRRHEKDLDRNKKDLDRNKLQRFQLTARAILDTAILRIDPETTNSGLDRVDFFVTHGDELLSEAGITDDEIIETVIEVTGNAGVAAHIVTVQTACDELQAVMRNEEMLATIGISKTTVKTITKLVLLLANLKSIEDPVPPTLTFDGTFPDWRKSIETKNTRARERAFQAKLAKGGRAKIQKRLDDQDVKTAHEFSAMGFSFGDDGDDGDDDDE</sequence>
<protein>
    <submittedName>
        <fullName evidence="1">Uncharacterized protein</fullName>
    </submittedName>
</protein>
<comment type="caution">
    <text evidence="1">The sequence shown here is derived from an EMBL/GenBank/DDBJ whole genome shotgun (WGS) entry which is preliminary data.</text>
</comment>
<organism evidence="1 2">
    <name type="scientific">Sphaerosporella brunnea</name>
    <dbReference type="NCBI Taxonomy" id="1250544"/>
    <lineage>
        <taxon>Eukaryota</taxon>
        <taxon>Fungi</taxon>
        <taxon>Dikarya</taxon>
        <taxon>Ascomycota</taxon>
        <taxon>Pezizomycotina</taxon>
        <taxon>Pezizomycetes</taxon>
        <taxon>Pezizales</taxon>
        <taxon>Pyronemataceae</taxon>
        <taxon>Sphaerosporella</taxon>
    </lineage>
</organism>
<evidence type="ECO:0000313" key="1">
    <source>
        <dbReference type="EMBL" id="KAA8895294.1"/>
    </source>
</evidence>
<proteinExistence type="predicted"/>
<evidence type="ECO:0000313" key="2">
    <source>
        <dbReference type="Proteomes" id="UP000326924"/>
    </source>
</evidence>
<keyword evidence="2" id="KW-1185">Reference proteome</keyword>
<dbReference type="Proteomes" id="UP000326924">
    <property type="component" value="Unassembled WGS sequence"/>
</dbReference>